<dbReference type="OrthoDB" id="7852837at2"/>
<dbReference type="Proteomes" id="UP000463138">
    <property type="component" value="Unassembled WGS sequence"/>
</dbReference>
<comment type="subcellular location">
    <subcellularLocation>
        <location evidence="1">Cell membrane</location>
        <topology evidence="1">Multi-pass membrane protein</topology>
    </subcellularLocation>
</comment>
<keyword evidence="5 7" id="KW-1133">Transmembrane helix</keyword>
<dbReference type="Pfam" id="PF01899">
    <property type="entry name" value="MNHE"/>
    <property type="match status" value="1"/>
</dbReference>
<evidence type="ECO:0000256" key="1">
    <source>
        <dbReference type="ARBA" id="ARBA00004651"/>
    </source>
</evidence>
<feature type="transmembrane region" description="Helical" evidence="7">
    <location>
        <begin position="43"/>
        <end position="60"/>
    </location>
</feature>
<evidence type="ECO:0000313" key="9">
    <source>
        <dbReference type="Proteomes" id="UP000463138"/>
    </source>
</evidence>
<keyword evidence="4 7" id="KW-0812">Transmembrane</keyword>
<keyword evidence="6 7" id="KW-0472">Membrane</keyword>
<comment type="caution">
    <text evidence="8">The sequence shown here is derived from an EMBL/GenBank/DDBJ whole genome shotgun (WGS) entry which is preliminary data.</text>
</comment>
<keyword evidence="9" id="KW-1185">Reference proteome</keyword>
<evidence type="ECO:0000256" key="5">
    <source>
        <dbReference type="ARBA" id="ARBA00022989"/>
    </source>
</evidence>
<evidence type="ECO:0000256" key="6">
    <source>
        <dbReference type="ARBA" id="ARBA00023136"/>
    </source>
</evidence>
<dbReference type="GO" id="GO:0005886">
    <property type="term" value="C:plasma membrane"/>
    <property type="evidence" value="ECO:0007669"/>
    <property type="project" value="UniProtKB-SubCell"/>
</dbReference>
<dbReference type="GO" id="GO:0008324">
    <property type="term" value="F:monoatomic cation transmembrane transporter activity"/>
    <property type="evidence" value="ECO:0007669"/>
    <property type="project" value="InterPro"/>
</dbReference>
<feature type="transmembrane region" description="Helical" evidence="7">
    <location>
        <begin position="72"/>
        <end position="91"/>
    </location>
</feature>
<reference evidence="8 9" key="1">
    <citation type="submission" date="2018-07" db="EMBL/GenBank/DDBJ databases">
        <title>Pseudomonas laoshanensis sp. nov., isolated from soil.</title>
        <authorList>
            <person name="Sun J."/>
            <person name="Yu L."/>
            <person name="Wang M."/>
            <person name="Zhang C."/>
        </authorList>
    </citation>
    <scope>NUCLEOTIDE SEQUENCE [LARGE SCALE GENOMIC DNA]</scope>
    <source>
        <strain evidence="8 9">Y22</strain>
    </source>
</reference>
<evidence type="ECO:0000256" key="2">
    <source>
        <dbReference type="ARBA" id="ARBA00006228"/>
    </source>
</evidence>
<evidence type="ECO:0000256" key="3">
    <source>
        <dbReference type="ARBA" id="ARBA00022475"/>
    </source>
</evidence>
<feature type="transmembrane region" description="Helical" evidence="7">
    <location>
        <begin position="20"/>
        <end position="37"/>
    </location>
</feature>
<organism evidence="8 9">
    <name type="scientific">Halopseudomonas laoshanensis</name>
    <dbReference type="NCBI Taxonomy" id="2268758"/>
    <lineage>
        <taxon>Bacteria</taxon>
        <taxon>Pseudomonadati</taxon>
        <taxon>Pseudomonadota</taxon>
        <taxon>Gammaproteobacteria</taxon>
        <taxon>Pseudomonadales</taxon>
        <taxon>Pseudomonadaceae</taxon>
        <taxon>Halopseudomonas</taxon>
    </lineage>
</organism>
<accession>A0A7V7GS39</accession>
<evidence type="ECO:0000256" key="7">
    <source>
        <dbReference type="SAM" id="Phobius"/>
    </source>
</evidence>
<name>A0A7V7GS39_9GAMM</name>
<dbReference type="RefSeq" id="WP_149334093.1">
    <property type="nucleotide sequence ID" value="NZ_QOVF01000007.1"/>
</dbReference>
<dbReference type="InterPro" id="IPR002758">
    <property type="entry name" value="Cation_antiport_E"/>
</dbReference>
<sequence length="172" mass="19327">MPSPTPAPAVRPGRSRIRQLLGFLLSLGAWLVLWALLSGNQGWAFGAPLAVLAACVSWQVSLHAEPVHLKHLPAFLGFFLAELFVGGWDVARRAWHPRLPIKPQWVHYQMSSTEPRVQLLLSAMVGLLPGTLASHFDGQRLHLHALDHRQNWHETTARLERKLDRLLKKSDP</sequence>
<proteinExistence type="inferred from homology"/>
<gene>
    <name evidence="8" type="ORF">DT594_16555</name>
</gene>
<protein>
    <submittedName>
        <fullName evidence="8">Sodium:proton antiporter</fullName>
    </submittedName>
</protein>
<dbReference type="PANTHER" id="PTHR34584:SF1">
    <property type="entry name" value="NA(+)_H(+) ANTIPORTER SUBUNIT E1"/>
    <property type="match status" value="1"/>
</dbReference>
<dbReference type="EMBL" id="QOVF01000007">
    <property type="protein sequence ID" value="KAA0691916.1"/>
    <property type="molecule type" value="Genomic_DNA"/>
</dbReference>
<comment type="similarity">
    <text evidence="2">Belongs to the CPA3 antiporters (TC 2.A.63) subunit E family.</text>
</comment>
<dbReference type="PANTHER" id="PTHR34584">
    <property type="entry name" value="NA(+)/H(+) ANTIPORTER SUBUNIT E1"/>
    <property type="match status" value="1"/>
</dbReference>
<dbReference type="AlphaFoldDB" id="A0A7V7GS39"/>
<evidence type="ECO:0000313" key="8">
    <source>
        <dbReference type="EMBL" id="KAA0691916.1"/>
    </source>
</evidence>
<evidence type="ECO:0000256" key="4">
    <source>
        <dbReference type="ARBA" id="ARBA00022692"/>
    </source>
</evidence>
<keyword evidence="3" id="KW-1003">Cell membrane</keyword>